<dbReference type="Proteomes" id="UP000013047">
    <property type="component" value="Unassembled WGS sequence"/>
</dbReference>
<organism evidence="8 9">
    <name type="scientific">Thauera phenylacetica B4P</name>
    <dbReference type="NCBI Taxonomy" id="1234382"/>
    <lineage>
        <taxon>Bacteria</taxon>
        <taxon>Pseudomonadati</taxon>
        <taxon>Pseudomonadota</taxon>
        <taxon>Betaproteobacteria</taxon>
        <taxon>Rhodocyclales</taxon>
        <taxon>Zoogloeaceae</taxon>
        <taxon>Thauera</taxon>
    </lineage>
</organism>
<dbReference type="EC" id="4.1.1.97" evidence="3"/>
<proteinExistence type="predicted"/>
<dbReference type="InterPro" id="IPR036778">
    <property type="entry name" value="OHCU_decarboxylase_sf"/>
</dbReference>
<comment type="catalytic activity">
    <reaction evidence="1">
        <text>5-hydroxy-2-oxo-4-ureido-2,5-dihydro-1H-imidazole-5-carboxylate + H(+) = (S)-allantoin + CO2</text>
        <dbReference type="Rhea" id="RHEA:26301"/>
        <dbReference type="ChEBI" id="CHEBI:15378"/>
        <dbReference type="ChEBI" id="CHEBI:15678"/>
        <dbReference type="ChEBI" id="CHEBI:16526"/>
        <dbReference type="ChEBI" id="CHEBI:58639"/>
        <dbReference type="EC" id="4.1.1.97"/>
    </reaction>
</comment>
<reference evidence="8 9" key="1">
    <citation type="submission" date="2012-09" db="EMBL/GenBank/DDBJ databases">
        <title>Draft Genome Sequences of 6 Strains from Genus Thauera.</title>
        <authorList>
            <person name="Liu B."/>
            <person name="Shapleigh J.P."/>
            <person name="Frostegard A.H."/>
        </authorList>
    </citation>
    <scope>NUCLEOTIDE SEQUENCE [LARGE SCALE GENOMIC DNA]</scope>
    <source>
        <strain evidence="8 9">B4P</strain>
    </source>
</reference>
<evidence type="ECO:0000259" key="7">
    <source>
        <dbReference type="Pfam" id="PF09349"/>
    </source>
</evidence>
<feature type="domain" description="Oxo-4-hydroxy-4-carboxy-5-ureidoimidazoline decarboxylase" evidence="7">
    <location>
        <begin position="25"/>
        <end position="180"/>
    </location>
</feature>
<keyword evidence="4" id="KW-0659">Purine metabolism</keyword>
<comment type="caution">
    <text evidence="8">The sequence shown here is derived from an EMBL/GenBank/DDBJ whole genome shotgun (WGS) entry which is preliminary data.</text>
</comment>
<dbReference type="OrthoDB" id="9808195at2"/>
<dbReference type="GO" id="GO:0006144">
    <property type="term" value="P:purine nucleobase metabolic process"/>
    <property type="evidence" value="ECO:0007669"/>
    <property type="project" value="UniProtKB-KW"/>
</dbReference>
<dbReference type="RefSeq" id="WP_004366645.1">
    <property type="nucleotide sequence ID" value="NZ_AMXF01000116.1"/>
</dbReference>
<dbReference type="Pfam" id="PF09349">
    <property type="entry name" value="OHCU_decarbox"/>
    <property type="match status" value="1"/>
</dbReference>
<evidence type="ECO:0000313" key="9">
    <source>
        <dbReference type="Proteomes" id="UP000013047"/>
    </source>
</evidence>
<dbReference type="GO" id="GO:0000255">
    <property type="term" value="P:allantoin metabolic process"/>
    <property type="evidence" value="ECO:0007669"/>
    <property type="project" value="InterPro"/>
</dbReference>
<dbReference type="InterPro" id="IPR017580">
    <property type="entry name" value="OHCU_decarboxylase-1"/>
</dbReference>
<dbReference type="GO" id="GO:0051997">
    <property type="term" value="F:2-oxo-4-hydroxy-4-carboxy-5-ureidoimidazoline decarboxylase activity"/>
    <property type="evidence" value="ECO:0007669"/>
    <property type="project" value="UniProtKB-EC"/>
</dbReference>
<dbReference type="SUPFAM" id="SSF158694">
    <property type="entry name" value="UraD-Like"/>
    <property type="match status" value="1"/>
</dbReference>
<evidence type="ECO:0000256" key="2">
    <source>
        <dbReference type="ARBA" id="ARBA00004754"/>
    </source>
</evidence>
<dbReference type="PANTHER" id="PTHR43466">
    <property type="entry name" value="2-OXO-4-HYDROXY-4-CARBOXY-5-UREIDOIMIDAZOLINE DECARBOXYLASE-RELATED"/>
    <property type="match status" value="1"/>
</dbReference>
<evidence type="ECO:0000256" key="5">
    <source>
        <dbReference type="ARBA" id="ARBA00022793"/>
    </source>
</evidence>
<accession>N6ZW59</accession>
<dbReference type="PANTHER" id="PTHR43466:SF1">
    <property type="entry name" value="2-OXO-4-HYDROXY-4-CARBOXY-5-UREIDOIMIDAZOLINE DECARBOXYLASE-RELATED"/>
    <property type="match status" value="1"/>
</dbReference>
<keyword evidence="9" id="KW-1185">Reference proteome</keyword>
<evidence type="ECO:0000256" key="4">
    <source>
        <dbReference type="ARBA" id="ARBA00022631"/>
    </source>
</evidence>
<gene>
    <name evidence="8" type="ORF">C667_14459</name>
</gene>
<name>N6ZW59_9RHOO</name>
<evidence type="ECO:0000256" key="1">
    <source>
        <dbReference type="ARBA" id="ARBA00001163"/>
    </source>
</evidence>
<dbReference type="NCBIfam" id="TIGR03164">
    <property type="entry name" value="UHCUDC"/>
    <property type="match status" value="1"/>
</dbReference>
<keyword evidence="6" id="KW-0456">Lyase</keyword>
<evidence type="ECO:0000256" key="6">
    <source>
        <dbReference type="ARBA" id="ARBA00023239"/>
    </source>
</evidence>
<protein>
    <recommendedName>
        <fullName evidence="3">2-oxo-4-hydroxy-4-carboxy-5-ureidoimidazoline decarboxylase</fullName>
        <ecNumber evidence="3">4.1.1.97</ecNumber>
    </recommendedName>
</protein>
<dbReference type="EMBL" id="AMXF01000116">
    <property type="protein sequence ID" value="ENO96339.1"/>
    <property type="molecule type" value="Genomic_DNA"/>
</dbReference>
<keyword evidence="5" id="KW-0210">Decarboxylase</keyword>
<sequence>MSTPTTATTAATAEPTGPALAALSRLPQGAFVARLEGIFEHSPWIAERAWSAGPFDSIDALHAAMCLVVDTADPTEQLALICAHPELAGKEAEAGTLTTASTGEQRGAGLDQCSKEELQRLRRLNQDYRARFGFPFVVAVKGLTRHQIMDRVEARLANARDTEFRTCLAEIGKIARFRLDALFGASA</sequence>
<comment type="pathway">
    <text evidence="2">Purine metabolism; urate degradation; (S)-allantoin from urate: step 3/3.</text>
</comment>
<evidence type="ECO:0000256" key="3">
    <source>
        <dbReference type="ARBA" id="ARBA00012257"/>
    </source>
</evidence>
<dbReference type="UniPathway" id="UPA00394">
    <property type="reaction ID" value="UER00652"/>
</dbReference>
<dbReference type="GO" id="GO:0019628">
    <property type="term" value="P:urate catabolic process"/>
    <property type="evidence" value="ECO:0007669"/>
    <property type="project" value="UniProtKB-UniPathway"/>
</dbReference>
<dbReference type="AlphaFoldDB" id="N6ZW59"/>
<dbReference type="Gene3D" id="1.10.3330.10">
    <property type="entry name" value="Oxo-4-hydroxy-4-carboxy-5-ureidoimidazoline decarboxylase"/>
    <property type="match status" value="1"/>
</dbReference>
<dbReference type="InterPro" id="IPR018020">
    <property type="entry name" value="OHCU_decarboxylase"/>
</dbReference>
<evidence type="ECO:0000313" key="8">
    <source>
        <dbReference type="EMBL" id="ENO96339.1"/>
    </source>
</evidence>